<dbReference type="SUPFAM" id="SSF88946">
    <property type="entry name" value="Sigma2 domain of RNA polymerase sigma factors"/>
    <property type="match status" value="1"/>
</dbReference>
<evidence type="ECO:0000256" key="2">
    <source>
        <dbReference type="ARBA" id="ARBA00023015"/>
    </source>
</evidence>
<dbReference type="InterPro" id="IPR013324">
    <property type="entry name" value="RNA_pol_sigma_r3/r4-like"/>
</dbReference>
<dbReference type="SUPFAM" id="SSF88659">
    <property type="entry name" value="Sigma3 and sigma4 domains of RNA polymerase sigma factors"/>
    <property type="match status" value="1"/>
</dbReference>
<evidence type="ECO:0000256" key="1">
    <source>
        <dbReference type="ARBA" id="ARBA00010641"/>
    </source>
</evidence>
<feature type="transmembrane region" description="Helical" evidence="7">
    <location>
        <begin position="200"/>
        <end position="227"/>
    </location>
</feature>
<dbReference type="Gene3D" id="1.10.1740.10">
    <property type="match status" value="1"/>
</dbReference>
<feature type="transmembrane region" description="Helical" evidence="7">
    <location>
        <begin position="301"/>
        <end position="322"/>
    </location>
</feature>
<keyword evidence="2 6" id="KW-0805">Transcription regulation</keyword>
<dbReference type="InterPro" id="IPR013249">
    <property type="entry name" value="RNA_pol_sigma70_r4_t2"/>
</dbReference>
<dbReference type="Proteomes" id="UP001459204">
    <property type="component" value="Unassembled WGS sequence"/>
</dbReference>
<dbReference type="EMBL" id="JBBWWT010000005">
    <property type="protein sequence ID" value="MEL1265273.1"/>
    <property type="molecule type" value="Genomic_DNA"/>
</dbReference>
<evidence type="ECO:0000313" key="10">
    <source>
        <dbReference type="EMBL" id="MEL1265273.1"/>
    </source>
</evidence>
<dbReference type="InterPro" id="IPR036388">
    <property type="entry name" value="WH-like_DNA-bd_sf"/>
</dbReference>
<feature type="transmembrane region" description="Helical" evidence="7">
    <location>
        <begin position="379"/>
        <end position="396"/>
    </location>
</feature>
<dbReference type="NCBIfam" id="TIGR02937">
    <property type="entry name" value="sigma70-ECF"/>
    <property type="match status" value="1"/>
</dbReference>
<dbReference type="CDD" id="cd06171">
    <property type="entry name" value="Sigma70_r4"/>
    <property type="match status" value="1"/>
</dbReference>
<dbReference type="Pfam" id="PF08281">
    <property type="entry name" value="Sigma70_r4_2"/>
    <property type="match status" value="1"/>
</dbReference>
<evidence type="ECO:0000256" key="3">
    <source>
        <dbReference type="ARBA" id="ARBA00023082"/>
    </source>
</evidence>
<keyword evidence="7" id="KW-1133">Transmembrane helix</keyword>
<feature type="transmembrane region" description="Helical" evidence="7">
    <location>
        <begin position="239"/>
        <end position="261"/>
    </location>
</feature>
<keyword evidence="11" id="KW-1185">Reference proteome</keyword>
<keyword evidence="4 6" id="KW-0238">DNA-binding</keyword>
<keyword evidence="7" id="KW-0812">Transmembrane</keyword>
<evidence type="ECO:0000313" key="11">
    <source>
        <dbReference type="Proteomes" id="UP001459204"/>
    </source>
</evidence>
<accession>A0ABU9J214</accession>
<sequence length="401" mass="42904">MNAQTLDLMLQHELPAAARGNREAYGRIVLACQNTVTAIALAITRDVQASEDIAQEAFLKAWQQLDRLKNSASFLPWLRQITRNLARDWLRANHGRPLSGEAAEIAIGMAADPSPTPSERLLRTEEEIVATDIISALPEDSRETLLLFYREGQSSQQVADLLGLSDAAVRKRLSRARATVREELLKRFGEFARSTAPGTAFAMIVLGGLVGAMPAASAATVIGSGVLGGGIGKLGTSGLMGGGVSGGVAGGSFGLILQTFTQHPASLAGLIGGVIGGLAGYVFTWWYLARFGQTAQDRQRIRRFLLLNSSTAAAWLFCVMLATVLYRGWLALSIAFVVGLAMVNYQYLVTLPRIMAPLLAHPANAARRRGYDYVMGKKAIVFSTLLAVGAMAFALVQSGRI</sequence>
<comment type="caution">
    <text evidence="10">The sequence shown here is derived from an EMBL/GenBank/DDBJ whole genome shotgun (WGS) entry which is preliminary data.</text>
</comment>
<dbReference type="Pfam" id="PF04542">
    <property type="entry name" value="Sigma70_r2"/>
    <property type="match status" value="1"/>
</dbReference>
<evidence type="ECO:0000256" key="5">
    <source>
        <dbReference type="ARBA" id="ARBA00023163"/>
    </source>
</evidence>
<keyword evidence="5 6" id="KW-0804">Transcription</keyword>
<feature type="domain" description="RNA polymerase sigma factor 70 region 4 type 2" evidence="9">
    <location>
        <begin position="132"/>
        <end position="179"/>
    </location>
</feature>
<feature type="domain" description="RNA polymerase sigma-70 region 2" evidence="8">
    <location>
        <begin position="29"/>
        <end position="93"/>
    </location>
</feature>
<feature type="transmembrane region" description="Helical" evidence="7">
    <location>
        <begin position="328"/>
        <end position="348"/>
    </location>
</feature>
<dbReference type="InterPro" id="IPR014284">
    <property type="entry name" value="RNA_pol_sigma-70_dom"/>
</dbReference>
<dbReference type="InterPro" id="IPR000838">
    <property type="entry name" value="RNA_pol_sigma70_ECF_CS"/>
</dbReference>
<evidence type="ECO:0000256" key="4">
    <source>
        <dbReference type="ARBA" id="ARBA00023125"/>
    </source>
</evidence>
<dbReference type="InterPro" id="IPR039425">
    <property type="entry name" value="RNA_pol_sigma-70-like"/>
</dbReference>
<proteinExistence type="inferred from homology"/>
<dbReference type="PANTHER" id="PTHR43133:SF25">
    <property type="entry name" value="RNA POLYMERASE SIGMA FACTOR RFAY-RELATED"/>
    <property type="match status" value="1"/>
</dbReference>
<evidence type="ECO:0000256" key="7">
    <source>
        <dbReference type="SAM" id="Phobius"/>
    </source>
</evidence>
<reference evidence="10 11" key="1">
    <citation type="submission" date="2024-04" db="EMBL/GenBank/DDBJ databases">
        <title>Draft genome sequence of Pseudoxanthomonas putridarboris WD12.</title>
        <authorList>
            <person name="Oh J."/>
        </authorList>
    </citation>
    <scope>NUCLEOTIDE SEQUENCE [LARGE SCALE GENOMIC DNA]</scope>
    <source>
        <strain evidence="10 11">WD12</strain>
    </source>
</reference>
<keyword evidence="7" id="KW-0472">Membrane</keyword>
<gene>
    <name evidence="10" type="ORF">AAD027_12985</name>
</gene>
<keyword evidence="3 6" id="KW-0731">Sigma factor</keyword>
<comment type="similarity">
    <text evidence="1 6">Belongs to the sigma-70 factor family. ECF subfamily.</text>
</comment>
<protein>
    <recommendedName>
        <fullName evidence="6">RNA polymerase sigma factor</fullName>
    </recommendedName>
</protein>
<feature type="transmembrane region" description="Helical" evidence="7">
    <location>
        <begin position="267"/>
        <end position="289"/>
    </location>
</feature>
<evidence type="ECO:0000259" key="9">
    <source>
        <dbReference type="Pfam" id="PF08281"/>
    </source>
</evidence>
<name>A0ABU9J214_9GAMM</name>
<dbReference type="InterPro" id="IPR013325">
    <property type="entry name" value="RNA_pol_sigma_r2"/>
</dbReference>
<dbReference type="Gene3D" id="1.10.10.10">
    <property type="entry name" value="Winged helix-like DNA-binding domain superfamily/Winged helix DNA-binding domain"/>
    <property type="match status" value="1"/>
</dbReference>
<dbReference type="RefSeq" id="WP_341726436.1">
    <property type="nucleotide sequence ID" value="NZ_JBBWWT010000005.1"/>
</dbReference>
<dbReference type="PROSITE" id="PS01063">
    <property type="entry name" value="SIGMA70_ECF"/>
    <property type="match status" value="1"/>
</dbReference>
<dbReference type="PANTHER" id="PTHR43133">
    <property type="entry name" value="RNA POLYMERASE ECF-TYPE SIGMA FACTO"/>
    <property type="match status" value="1"/>
</dbReference>
<evidence type="ECO:0000259" key="8">
    <source>
        <dbReference type="Pfam" id="PF04542"/>
    </source>
</evidence>
<evidence type="ECO:0000256" key="6">
    <source>
        <dbReference type="RuleBase" id="RU000716"/>
    </source>
</evidence>
<organism evidence="10 11">
    <name type="scientific">Pseudoxanthomonas putridarboris</name>
    <dbReference type="NCBI Taxonomy" id="752605"/>
    <lineage>
        <taxon>Bacteria</taxon>
        <taxon>Pseudomonadati</taxon>
        <taxon>Pseudomonadota</taxon>
        <taxon>Gammaproteobacteria</taxon>
        <taxon>Lysobacterales</taxon>
        <taxon>Lysobacteraceae</taxon>
        <taxon>Pseudoxanthomonas</taxon>
    </lineage>
</organism>
<dbReference type="InterPro" id="IPR007627">
    <property type="entry name" value="RNA_pol_sigma70_r2"/>
</dbReference>